<accession>A0A6N3BPY5</accession>
<dbReference type="EMBL" id="CACRUM010000041">
    <property type="protein sequence ID" value="VYU04639.1"/>
    <property type="molecule type" value="Genomic_DNA"/>
</dbReference>
<sequence>MLTIHEEIETIVKDSKPFGKIQRLPELNKKFEELHMGLLEKEAAIMDPLVHDDFLKVKEVLDTKSFAEVLRPRINQRFDEIWEKLRTSSDIAAIKNIKLESDTLKIKCLDEIDEYERAHQPAPEPPVAPVVPGIEPINPTPAPTKVKTKRRKNVSISNVAGARTYSIETEQDIDKFLAEMKQKLMNELEEDTIITLS</sequence>
<dbReference type="AlphaFoldDB" id="A0A6N3BPY5"/>
<feature type="region of interest" description="Disordered" evidence="1">
    <location>
        <begin position="120"/>
        <end position="145"/>
    </location>
</feature>
<organism evidence="2">
    <name type="scientific">Roseburia intestinalis</name>
    <dbReference type="NCBI Taxonomy" id="166486"/>
    <lineage>
        <taxon>Bacteria</taxon>
        <taxon>Bacillati</taxon>
        <taxon>Bacillota</taxon>
        <taxon>Clostridia</taxon>
        <taxon>Lachnospirales</taxon>
        <taxon>Lachnospiraceae</taxon>
        <taxon>Roseburia</taxon>
    </lineage>
</organism>
<evidence type="ECO:0000313" key="2">
    <source>
        <dbReference type="EMBL" id="VYU04639.1"/>
    </source>
</evidence>
<protein>
    <submittedName>
        <fullName evidence="2">Uncharacterized protein</fullName>
    </submittedName>
</protein>
<proteinExistence type="predicted"/>
<name>A0A6N3BPY5_9FIRM</name>
<evidence type="ECO:0000256" key="1">
    <source>
        <dbReference type="SAM" id="MobiDB-lite"/>
    </source>
</evidence>
<gene>
    <name evidence="2" type="ORF">RILFYP67_00931</name>
</gene>
<reference evidence="2" key="1">
    <citation type="submission" date="2019-11" db="EMBL/GenBank/DDBJ databases">
        <authorList>
            <person name="Feng L."/>
        </authorList>
    </citation>
    <scope>NUCLEOTIDE SEQUENCE</scope>
    <source>
        <strain evidence="2">RintestinalisLFYP67</strain>
    </source>
</reference>